<dbReference type="PANTHER" id="PTHR22916:SF3">
    <property type="entry name" value="UDP-GLCNAC:BETAGAL BETA-1,3-N-ACETYLGLUCOSAMINYLTRANSFERASE-LIKE PROTEIN 1"/>
    <property type="match status" value="1"/>
</dbReference>
<feature type="domain" description="Glycosyltransferase 2-like" evidence="1">
    <location>
        <begin position="9"/>
        <end position="135"/>
    </location>
</feature>
<evidence type="ECO:0000259" key="1">
    <source>
        <dbReference type="Pfam" id="PF00535"/>
    </source>
</evidence>
<proteinExistence type="predicted"/>
<dbReference type="PANTHER" id="PTHR22916">
    <property type="entry name" value="GLYCOSYLTRANSFERASE"/>
    <property type="match status" value="1"/>
</dbReference>
<dbReference type="Proteomes" id="UP000636394">
    <property type="component" value="Unassembled WGS sequence"/>
</dbReference>
<gene>
    <name evidence="2" type="ORF">GMI68_03475</name>
</gene>
<dbReference type="Gene3D" id="3.90.550.10">
    <property type="entry name" value="Spore Coat Polysaccharide Biosynthesis Protein SpsA, Chain A"/>
    <property type="match status" value="1"/>
</dbReference>
<dbReference type="InterPro" id="IPR001173">
    <property type="entry name" value="Glyco_trans_2-like"/>
</dbReference>
<reference evidence="2 3" key="1">
    <citation type="submission" date="2019-11" db="EMBL/GenBank/DDBJ databases">
        <title>Eggerthellaceae novel genus isolated from the rectal contents of marmort.</title>
        <authorList>
            <person name="Zhang G."/>
        </authorList>
    </citation>
    <scope>NUCLEOTIDE SEQUENCE [LARGE SCALE GENOMIC DNA]</scope>
    <source>
        <strain evidence="3">zg-886</strain>
    </source>
</reference>
<protein>
    <submittedName>
        <fullName evidence="2">Glycosyltransferase</fullName>
    </submittedName>
</protein>
<dbReference type="InterPro" id="IPR029044">
    <property type="entry name" value="Nucleotide-diphossugar_trans"/>
</dbReference>
<accession>A0ABX0IIH9</accession>
<keyword evidence="3" id="KW-1185">Reference proteome</keyword>
<comment type="caution">
    <text evidence="2">The sequence shown here is derived from an EMBL/GenBank/DDBJ whole genome shotgun (WGS) entry which is preliminary data.</text>
</comment>
<evidence type="ECO:0000313" key="3">
    <source>
        <dbReference type="Proteomes" id="UP000636394"/>
    </source>
</evidence>
<organism evidence="2 3">
    <name type="scientific">Xiamenia xianingshaonis</name>
    <dbReference type="NCBI Taxonomy" id="2682776"/>
    <lineage>
        <taxon>Bacteria</taxon>
        <taxon>Bacillati</taxon>
        <taxon>Actinomycetota</taxon>
        <taxon>Coriobacteriia</taxon>
        <taxon>Eggerthellales</taxon>
        <taxon>Eggerthellaceae</taxon>
        <taxon>Xiamenia</taxon>
    </lineage>
</organism>
<dbReference type="Pfam" id="PF00535">
    <property type="entry name" value="Glycos_transf_2"/>
    <property type="match status" value="1"/>
</dbReference>
<dbReference type="SUPFAM" id="SSF53448">
    <property type="entry name" value="Nucleotide-diphospho-sugar transferases"/>
    <property type="match status" value="1"/>
</dbReference>
<sequence>MHAMEPKVSVIIPVYNCEKYLNETLRRLTGQSLQEIEILCVNDGSTDGSLGILNDWARKDDRIVVVDQPNSGAGAARNHGLRRARGEYLSILDSDDLYEPDMLAHAYECASKHAADMVVYGADFYYEDKNAFDSVPWLDLKRLPEQNPFSVHDVAGNPFRSTNGWTWDKLFKRSFIQENGIVFQEQRTYNDMVFTFLSFCCASRIATLHEVLIHQRKNHKTSLSQTGDKSWWCVRDALAGLKSGLESKGVFDALRRHFDNYVLHMVRFNATSINRTQAFLQLYPVMKDEWVREFGLDAKPLDYFDIPDDACWLDRVRSEDLCEFLLAECVDGETRIANMRKEIINLRKTASSSEKKLKKIQGSRDYKLGKSILRIPRKVVHAFRGNS</sequence>
<evidence type="ECO:0000313" key="2">
    <source>
        <dbReference type="EMBL" id="NHM13842.1"/>
    </source>
</evidence>
<dbReference type="CDD" id="cd00761">
    <property type="entry name" value="Glyco_tranf_GTA_type"/>
    <property type="match status" value="1"/>
</dbReference>
<name>A0ABX0IIH9_9ACTN</name>
<dbReference type="EMBL" id="WPCR01000003">
    <property type="protein sequence ID" value="NHM13842.1"/>
    <property type="molecule type" value="Genomic_DNA"/>
</dbReference>